<evidence type="ECO:0000256" key="5">
    <source>
        <dbReference type="ARBA" id="ARBA00022989"/>
    </source>
</evidence>
<protein>
    <submittedName>
        <fullName evidence="9">Cation diffusion facilitator family transporter</fullName>
    </submittedName>
</protein>
<dbReference type="EMBL" id="JABMOJ010000452">
    <property type="protein sequence ID" value="NQV66070.1"/>
    <property type="molecule type" value="Genomic_DNA"/>
</dbReference>
<dbReference type="PANTHER" id="PTHR13414:SF9">
    <property type="entry name" value="PROTON-COUPLED ZINC ANTIPORTER SLC30A9, MITOCHONDRIAL"/>
    <property type="match status" value="1"/>
</dbReference>
<evidence type="ECO:0000259" key="8">
    <source>
        <dbReference type="Pfam" id="PF01545"/>
    </source>
</evidence>
<dbReference type="Gene3D" id="1.20.1510.10">
    <property type="entry name" value="Cation efflux protein transmembrane domain"/>
    <property type="match status" value="1"/>
</dbReference>
<dbReference type="PANTHER" id="PTHR13414">
    <property type="entry name" value="HUEL-CATION TRANSPORTER"/>
    <property type="match status" value="1"/>
</dbReference>
<reference evidence="9" key="1">
    <citation type="submission" date="2020-05" db="EMBL/GenBank/DDBJ databases">
        <title>Sulfur intermediates as new biogeochemical hubs in an aquatic model microbial ecosystem.</title>
        <authorList>
            <person name="Vigneron A."/>
        </authorList>
    </citation>
    <scope>NUCLEOTIDE SEQUENCE</scope>
    <source>
        <strain evidence="9">Bin.250</strain>
    </source>
</reference>
<dbReference type="InterPro" id="IPR036837">
    <property type="entry name" value="Cation_efflux_CTD_sf"/>
</dbReference>
<feature type="transmembrane region" description="Helical" evidence="7">
    <location>
        <begin position="157"/>
        <end position="182"/>
    </location>
</feature>
<name>A0A972W163_9GAMM</name>
<keyword evidence="3 7" id="KW-0812">Transmembrane</keyword>
<dbReference type="GO" id="GO:0006829">
    <property type="term" value="P:zinc ion transport"/>
    <property type="evidence" value="ECO:0007669"/>
    <property type="project" value="UniProtKB-KW"/>
</dbReference>
<dbReference type="SUPFAM" id="SSF160240">
    <property type="entry name" value="Cation efflux protein cytoplasmic domain-like"/>
    <property type="match status" value="1"/>
</dbReference>
<dbReference type="Proteomes" id="UP000754644">
    <property type="component" value="Unassembled WGS sequence"/>
</dbReference>
<dbReference type="InterPro" id="IPR027469">
    <property type="entry name" value="Cation_efflux_TMD_sf"/>
</dbReference>
<feature type="transmembrane region" description="Helical" evidence="7">
    <location>
        <begin position="12"/>
        <end position="32"/>
    </location>
</feature>
<feature type="transmembrane region" description="Helical" evidence="7">
    <location>
        <begin position="114"/>
        <end position="136"/>
    </location>
</feature>
<sequence length="303" mass="32304">MAGTGGSPEKAILYAFLANTGIAIAKLAAAIYTSSGSMLAEAIHSMADSGNQILLYIGLKGAERPADANHPMGYGKLSYFWSFIVALMLFSVGGVFSIYEGWHKLSSATPLNDLWVGMLVLAGAIILESFSLAGAVREANLMRGEQSFRYWLKHTRNAEIVVVLGEDVAAIIGLILALGFLTLTSITGDPVYDALGSICIGVVLIIVAIFIAVRVQSLLVGKSAEPELQASIIKAIESDPNIHRLLNTITLQFGPKVMLAAKIEMTPGISIEDAVTHINLLEISIKAQNPTVGWCFIEPDCVD</sequence>
<dbReference type="SUPFAM" id="SSF161111">
    <property type="entry name" value="Cation efflux protein transmembrane domain-like"/>
    <property type="match status" value="1"/>
</dbReference>
<dbReference type="GO" id="GO:0016020">
    <property type="term" value="C:membrane"/>
    <property type="evidence" value="ECO:0007669"/>
    <property type="project" value="UniProtKB-SubCell"/>
</dbReference>
<evidence type="ECO:0000313" key="10">
    <source>
        <dbReference type="Proteomes" id="UP000754644"/>
    </source>
</evidence>
<feature type="domain" description="Cation efflux protein transmembrane" evidence="8">
    <location>
        <begin position="12"/>
        <end position="219"/>
    </location>
</feature>
<dbReference type="NCBIfam" id="TIGR01297">
    <property type="entry name" value="CDF"/>
    <property type="match status" value="1"/>
</dbReference>
<dbReference type="Pfam" id="PF01545">
    <property type="entry name" value="Cation_efflux"/>
    <property type="match status" value="1"/>
</dbReference>
<evidence type="ECO:0000313" key="9">
    <source>
        <dbReference type="EMBL" id="NQV66070.1"/>
    </source>
</evidence>
<evidence type="ECO:0000256" key="3">
    <source>
        <dbReference type="ARBA" id="ARBA00022692"/>
    </source>
</evidence>
<dbReference type="InterPro" id="IPR040177">
    <property type="entry name" value="SLC30A9"/>
</dbReference>
<dbReference type="InterPro" id="IPR002524">
    <property type="entry name" value="Cation_efflux"/>
</dbReference>
<evidence type="ECO:0000256" key="4">
    <source>
        <dbReference type="ARBA" id="ARBA00022906"/>
    </source>
</evidence>
<evidence type="ECO:0000256" key="1">
    <source>
        <dbReference type="ARBA" id="ARBA00004141"/>
    </source>
</evidence>
<feature type="transmembrane region" description="Helical" evidence="7">
    <location>
        <begin position="194"/>
        <end position="213"/>
    </location>
</feature>
<keyword evidence="6 7" id="KW-0472">Membrane</keyword>
<evidence type="ECO:0000256" key="7">
    <source>
        <dbReference type="SAM" id="Phobius"/>
    </source>
</evidence>
<keyword evidence="4" id="KW-0406">Ion transport</keyword>
<evidence type="ECO:0000256" key="2">
    <source>
        <dbReference type="ARBA" id="ARBA00022448"/>
    </source>
</evidence>
<dbReference type="GO" id="GO:0008324">
    <property type="term" value="F:monoatomic cation transmembrane transporter activity"/>
    <property type="evidence" value="ECO:0007669"/>
    <property type="project" value="InterPro"/>
</dbReference>
<keyword evidence="5 7" id="KW-1133">Transmembrane helix</keyword>
<dbReference type="AlphaFoldDB" id="A0A972W163"/>
<keyword evidence="4" id="KW-0864">Zinc transport</keyword>
<comment type="caution">
    <text evidence="9">The sequence shown here is derived from an EMBL/GenBank/DDBJ whole genome shotgun (WGS) entry which is preliminary data.</text>
</comment>
<keyword evidence="2" id="KW-0813">Transport</keyword>
<accession>A0A972W163</accession>
<evidence type="ECO:0000256" key="6">
    <source>
        <dbReference type="ARBA" id="ARBA00023136"/>
    </source>
</evidence>
<comment type="subcellular location">
    <subcellularLocation>
        <location evidence="1">Membrane</location>
        <topology evidence="1">Multi-pass membrane protein</topology>
    </subcellularLocation>
</comment>
<proteinExistence type="predicted"/>
<keyword evidence="4" id="KW-0862">Zinc</keyword>
<organism evidence="9 10">
    <name type="scientific">SAR86 cluster bacterium</name>
    <dbReference type="NCBI Taxonomy" id="2030880"/>
    <lineage>
        <taxon>Bacteria</taxon>
        <taxon>Pseudomonadati</taxon>
        <taxon>Pseudomonadota</taxon>
        <taxon>Gammaproteobacteria</taxon>
        <taxon>SAR86 cluster</taxon>
    </lineage>
</organism>
<feature type="transmembrane region" description="Helical" evidence="7">
    <location>
        <begin position="79"/>
        <end position="99"/>
    </location>
</feature>
<dbReference type="InterPro" id="IPR058533">
    <property type="entry name" value="Cation_efflux_TM"/>
</dbReference>
<gene>
    <name evidence="9" type="ORF">HQ497_11975</name>
</gene>